<feature type="region of interest" description="Disordered" evidence="2">
    <location>
        <begin position="246"/>
        <end position="344"/>
    </location>
</feature>
<evidence type="ECO:0000313" key="4">
    <source>
        <dbReference type="EMBL" id="KAK1473840.1"/>
    </source>
</evidence>
<dbReference type="PANTHER" id="PTHR10039">
    <property type="entry name" value="AMELOGENIN"/>
    <property type="match status" value="1"/>
</dbReference>
<proteinExistence type="predicted"/>
<comment type="caution">
    <text evidence="4">The sequence shown here is derived from an EMBL/GenBank/DDBJ whole genome shotgun (WGS) entry which is preliminary data.</text>
</comment>
<dbReference type="SUPFAM" id="SSF52540">
    <property type="entry name" value="P-loop containing nucleoside triphosphate hydrolases"/>
    <property type="match status" value="1"/>
</dbReference>
<dbReference type="EMBL" id="MLFU01000195">
    <property type="protein sequence ID" value="KAK1473840.1"/>
    <property type="molecule type" value="Genomic_DNA"/>
</dbReference>
<keyword evidence="5" id="KW-1185">Reference proteome</keyword>
<accession>A0ABQ9QJK0</accession>
<keyword evidence="1" id="KW-0677">Repeat</keyword>
<evidence type="ECO:0000259" key="3">
    <source>
        <dbReference type="Pfam" id="PF24883"/>
    </source>
</evidence>
<feature type="domain" description="Nephrocystin 3-like N-terminal" evidence="3">
    <location>
        <begin position="351"/>
        <end position="530"/>
    </location>
</feature>
<gene>
    <name evidence="4" type="ORF">CTAM01_16078</name>
</gene>
<reference evidence="4 5" key="1">
    <citation type="submission" date="2016-10" db="EMBL/GenBank/DDBJ databases">
        <title>The genome sequence of Colletotrichum fioriniae PJ7.</title>
        <authorList>
            <person name="Baroncelli R."/>
        </authorList>
    </citation>
    <scope>NUCLEOTIDE SEQUENCE [LARGE SCALE GENOMIC DNA]</scope>
    <source>
        <strain evidence="4 5">Tom-12</strain>
    </source>
</reference>
<feature type="compositionally biased region" description="Basic and acidic residues" evidence="2">
    <location>
        <begin position="283"/>
        <end position="305"/>
    </location>
</feature>
<dbReference type="InterPro" id="IPR056884">
    <property type="entry name" value="NPHP3-like_N"/>
</dbReference>
<protein>
    <recommendedName>
        <fullName evidence="3">Nephrocystin 3-like N-terminal domain-containing protein</fullName>
    </recommendedName>
</protein>
<feature type="compositionally biased region" description="Basic and acidic residues" evidence="2">
    <location>
        <begin position="250"/>
        <end position="277"/>
    </location>
</feature>
<feature type="compositionally biased region" description="Acidic residues" evidence="2">
    <location>
        <begin position="306"/>
        <end position="316"/>
    </location>
</feature>
<feature type="compositionally biased region" description="Basic and acidic residues" evidence="2">
    <location>
        <begin position="317"/>
        <end position="344"/>
    </location>
</feature>
<sequence length="1191" mass="137445">MDPVSAIGLATSVLTFIEFGTKVVNGTKQIYDATSGVKRDNATIETIVDDLQKLSTKLSGPDPKHRTESDKDLCELAAECKRLAEDLKHLLYRIKPKVKGSKWHSFVSALKNERFSGEKEELRVRLEACRGQLHFKLNYVTSRDTQDKLKDVIELSTSSNTRLGELQASIEQLRSSIQASGLDEATKGGLQKLLDIPEEKLDSVAQERVLNALKFDQMNHRFNQVSEAHAKTFKWLFSREENEEDFYEAEESKGEDFEKAEQEAEFTEDKQRGKDFCEEVEPKDEPSEGRESREEFYGEKRSKELSEEEEREEDIYEERKRQEESEAEMKCHEKELAREKQHEKERRETRRRFLDWLSSGSGVFHFSAKLGAGKSTLMKLIIGNPHVQDRLQQWAGDSRKLVLATHFFWKPGMSYLQKSFEGMCRALLYGVLNGRPELTRLLFPSHWKTAWSTPWQVSKELVIHDTEARKALEFLVEHSKVDGTFRFCFFIDGLDELEESTDVQHRHLARTLKEWSTRSSANIKFCVSSREYNVFLNHFQQEQRIRLHDLTKKDMERYVEDELTRGIRDYGTSESDVDSVVKHLVDSIVWRAQGIFLWVKLVVNDLCNQMENGSRPEDLHHEVDKLPEDIDRLFRHFMTSISHGESQKAYQTLDIIVSAQKWSIWVTLLSWNFLEVKKKDQPALSFESWVSRPRNNFEDVEVSKKRLNNCLRGLVEVTFEGNEEDEHLTNWYYLEVAHRSVAEFVAQEKETGNNCHNLDELDTLDALSYITVFSWRYQADYIEDTLHWYCPQISNLLFMRVECFSDTSNFDFFEGVASMIENHDPISERLNTTCERVEIESQIQAGYMSCECGGTYFSTGRRHKKLKIDNDGLVLELPSLRHMLLQGGYDTYEISKLQTTQGIAQSPGHVSLLASCIFTHIMNLVDVERHYYDSPDSEFGVAVIGSLLDQGHLSPDFEMHTWFWPLEEPEILADWRPTLLEVTCLAASILAGGDLITSIQGILERLLRHRGNPCFTIEANIEDDGKYTVSLERPGIGKRRLLLPELRGSKDEPPRIWYETTMLGTWQPRQIIQLSSFKNKETLLQLLDDQLGAEHIEAEDAMSLFQDDLEPQQDAADNCLGAKDLQHDESFPRIEDSLVGELCEVEQLVEAGESQLSKTAPRGEFISHPIFWAVIGLLTPDRRTVELIERC</sequence>
<dbReference type="GeneID" id="85416309"/>
<dbReference type="RefSeq" id="XP_060373343.1">
    <property type="nucleotide sequence ID" value="XM_060532071.1"/>
</dbReference>
<evidence type="ECO:0000256" key="2">
    <source>
        <dbReference type="SAM" id="MobiDB-lite"/>
    </source>
</evidence>
<dbReference type="InterPro" id="IPR027417">
    <property type="entry name" value="P-loop_NTPase"/>
</dbReference>
<evidence type="ECO:0000256" key="1">
    <source>
        <dbReference type="ARBA" id="ARBA00022737"/>
    </source>
</evidence>
<name>A0ABQ9QJK0_9PEZI</name>
<organism evidence="4 5">
    <name type="scientific">Colletotrichum tamarilloi</name>
    <dbReference type="NCBI Taxonomy" id="1209934"/>
    <lineage>
        <taxon>Eukaryota</taxon>
        <taxon>Fungi</taxon>
        <taxon>Dikarya</taxon>
        <taxon>Ascomycota</taxon>
        <taxon>Pezizomycotina</taxon>
        <taxon>Sordariomycetes</taxon>
        <taxon>Hypocreomycetidae</taxon>
        <taxon>Glomerellales</taxon>
        <taxon>Glomerellaceae</taxon>
        <taxon>Colletotrichum</taxon>
        <taxon>Colletotrichum acutatum species complex</taxon>
    </lineage>
</organism>
<dbReference type="PANTHER" id="PTHR10039:SF5">
    <property type="entry name" value="NACHT DOMAIN-CONTAINING PROTEIN"/>
    <property type="match status" value="1"/>
</dbReference>
<evidence type="ECO:0000313" key="5">
    <source>
        <dbReference type="Proteomes" id="UP001227543"/>
    </source>
</evidence>
<dbReference type="Pfam" id="PF24883">
    <property type="entry name" value="NPHP3_N"/>
    <property type="match status" value="1"/>
</dbReference>
<dbReference type="Proteomes" id="UP001227543">
    <property type="component" value="Unassembled WGS sequence"/>
</dbReference>